<dbReference type="Proteomes" id="UP000198706">
    <property type="component" value="Unassembled WGS sequence"/>
</dbReference>
<dbReference type="STRING" id="137658.SAMN05216186_1143"/>
<dbReference type="Pfam" id="PF00561">
    <property type="entry name" value="Abhydrolase_1"/>
    <property type="match status" value="1"/>
</dbReference>
<gene>
    <name evidence="3" type="ORF">SAMN05216186_1143</name>
</gene>
<dbReference type="AlphaFoldDB" id="A0A1G9GTV9"/>
<name>A0A1G9GTV9_9PSED</name>
<protein>
    <submittedName>
        <fullName evidence="3">Pimeloyl-ACP methyl ester carboxylesterase</fullName>
    </submittedName>
</protein>
<dbReference type="Gene3D" id="3.40.50.1820">
    <property type="entry name" value="alpha/beta hydrolase"/>
    <property type="match status" value="1"/>
</dbReference>
<keyword evidence="1" id="KW-0378">Hydrolase</keyword>
<feature type="domain" description="AB hydrolase-1" evidence="2">
    <location>
        <begin position="24"/>
        <end position="278"/>
    </location>
</feature>
<evidence type="ECO:0000313" key="3">
    <source>
        <dbReference type="EMBL" id="SDL03975.1"/>
    </source>
</evidence>
<keyword evidence="4" id="KW-1185">Reference proteome</keyword>
<evidence type="ECO:0000256" key="1">
    <source>
        <dbReference type="ARBA" id="ARBA00022801"/>
    </source>
</evidence>
<dbReference type="PRINTS" id="PR00412">
    <property type="entry name" value="EPOXHYDRLASE"/>
</dbReference>
<accession>A0A1G9GTV9</accession>
<dbReference type="EMBL" id="FNFD01000014">
    <property type="protein sequence ID" value="SDL03975.1"/>
    <property type="molecule type" value="Genomic_DNA"/>
</dbReference>
<dbReference type="InterPro" id="IPR000639">
    <property type="entry name" value="Epox_hydrolase-like"/>
</dbReference>
<sequence length="296" mass="32867">MLKSIEAGVLDIAYEEIGPADGWPVLLMHGFPYDIHAYAEVAPALADRGARVIVPYLRGYGPTRFLRADTPRLGQQAAMGQDILALLDVLAIDSALLVGYDWGGRGACIVAALWPQRVRGLVSIGGYLIQDIARAMEPDEPEYELPYWYQYYFHNERGRAGLERNRRALCALLWRLWSPTWDFDEATFARSAAAFDNPDFVEVVIHSYRHRFGLAAGDPALEDIERRLAAQPPISVPALSVDGADDGVILRSTAAHARHFSGWHRHAVVAGAGHNLPQEKPAELVELILELHDQTR</sequence>
<reference evidence="3 4" key="1">
    <citation type="submission" date="2016-10" db="EMBL/GenBank/DDBJ databases">
        <authorList>
            <person name="de Groot N.N."/>
        </authorList>
    </citation>
    <scope>NUCLEOTIDE SEQUENCE [LARGE SCALE GENOMIC DNA]</scope>
    <source>
        <strain evidence="3 4">JCM 21544</strain>
    </source>
</reference>
<organism evidence="3 4">
    <name type="scientific">Pseudomonas indica</name>
    <dbReference type="NCBI Taxonomy" id="137658"/>
    <lineage>
        <taxon>Bacteria</taxon>
        <taxon>Pseudomonadati</taxon>
        <taxon>Pseudomonadota</taxon>
        <taxon>Gammaproteobacteria</taxon>
        <taxon>Pseudomonadales</taxon>
        <taxon>Pseudomonadaceae</taxon>
        <taxon>Pseudomonas</taxon>
    </lineage>
</organism>
<proteinExistence type="predicted"/>
<evidence type="ECO:0000259" key="2">
    <source>
        <dbReference type="Pfam" id="PF00561"/>
    </source>
</evidence>
<dbReference type="PANTHER" id="PTHR43329">
    <property type="entry name" value="EPOXIDE HYDROLASE"/>
    <property type="match status" value="1"/>
</dbReference>
<dbReference type="InterPro" id="IPR000073">
    <property type="entry name" value="AB_hydrolase_1"/>
</dbReference>
<dbReference type="SUPFAM" id="SSF53474">
    <property type="entry name" value="alpha/beta-Hydrolases"/>
    <property type="match status" value="1"/>
</dbReference>
<evidence type="ECO:0000313" key="4">
    <source>
        <dbReference type="Proteomes" id="UP000198706"/>
    </source>
</evidence>
<dbReference type="InterPro" id="IPR029058">
    <property type="entry name" value="AB_hydrolase_fold"/>
</dbReference>
<dbReference type="RefSeq" id="WP_084338107.1">
    <property type="nucleotide sequence ID" value="NZ_FNFD01000014.1"/>
</dbReference>
<dbReference type="GO" id="GO:0016787">
    <property type="term" value="F:hydrolase activity"/>
    <property type="evidence" value="ECO:0007669"/>
    <property type="project" value="UniProtKB-KW"/>
</dbReference>